<dbReference type="OrthoDB" id="537444at2759"/>
<evidence type="ECO:0000259" key="6">
    <source>
        <dbReference type="PROSITE" id="PS51826"/>
    </source>
</evidence>
<reference evidence="7" key="1">
    <citation type="journal article" date="2021" name="Sci. Rep.">
        <title>Diploid genomic architecture of Nitzschia inconspicua, an elite biomass production diatom.</title>
        <authorList>
            <person name="Oliver A."/>
            <person name="Podell S."/>
            <person name="Pinowska A."/>
            <person name="Traller J.C."/>
            <person name="Smith S.R."/>
            <person name="McClure R."/>
            <person name="Beliaev A."/>
            <person name="Bohutskyi P."/>
            <person name="Hill E.A."/>
            <person name="Rabines A."/>
            <person name="Zheng H."/>
            <person name="Allen L.Z."/>
            <person name="Kuo A."/>
            <person name="Grigoriev I.V."/>
            <person name="Allen A.E."/>
            <person name="Hazlebeck D."/>
            <person name="Allen E.E."/>
        </authorList>
    </citation>
    <scope>NUCLEOTIDE SEQUENCE</scope>
    <source>
        <strain evidence="7">Hildebrandi</strain>
    </source>
</reference>
<accession>A0A9K3L7L6</accession>
<dbReference type="CDD" id="cd06849">
    <property type="entry name" value="lipoyl_domain"/>
    <property type="match status" value="1"/>
</dbReference>
<dbReference type="GO" id="GO:0016746">
    <property type="term" value="F:acyltransferase activity"/>
    <property type="evidence" value="ECO:0007669"/>
    <property type="project" value="UniProtKB-KW"/>
</dbReference>
<keyword evidence="8" id="KW-1185">Reference proteome</keyword>
<feature type="domain" description="Lipoyl-binding" evidence="5">
    <location>
        <begin position="90"/>
        <end position="167"/>
    </location>
</feature>
<dbReference type="EMBL" id="JAGRRH010000015">
    <property type="protein sequence ID" value="KAG7357230.1"/>
    <property type="molecule type" value="Genomic_DNA"/>
</dbReference>
<organism evidence="7 8">
    <name type="scientific">Nitzschia inconspicua</name>
    <dbReference type="NCBI Taxonomy" id="303405"/>
    <lineage>
        <taxon>Eukaryota</taxon>
        <taxon>Sar</taxon>
        <taxon>Stramenopiles</taxon>
        <taxon>Ochrophyta</taxon>
        <taxon>Bacillariophyta</taxon>
        <taxon>Bacillariophyceae</taxon>
        <taxon>Bacillariophycidae</taxon>
        <taxon>Bacillariales</taxon>
        <taxon>Bacillariaceae</taxon>
        <taxon>Nitzschia</taxon>
    </lineage>
</organism>
<dbReference type="Pfam" id="PF02817">
    <property type="entry name" value="E3_binding"/>
    <property type="match status" value="1"/>
</dbReference>
<dbReference type="PROSITE" id="PS00189">
    <property type="entry name" value="LIPOYL"/>
    <property type="match status" value="1"/>
</dbReference>
<sequence>MSAAVSVRHQHRQMCSQIAVLTRNSTILNRNASSSRRGFWMASSSNMYNWSSPPTLIVSSQGSTTFDSPAALQHRSFHSTPMSTKEYPMHTLLPFPALSPTMESGTIAKWEIQEGDSFSAGSVLCSIETDKATMDFESQDDGILAKILKEGPNAVDLPIGSPIAVIVEDAEDVAAFADFVLEEGNADAPAAATSPTNGGGASPEPKATSSLAPTTIGGESGSSILLPSARFLAESKGLDATGLTGSGKGGRVTKGDVLLAIQNGTPMPALKVSAKPAPAAVAAPPSPAPERSVLSKTPLTDLPLPEVETFGTFEDVANNNMRKVISRRLTESKREVPHYYTSMEVELDNVLKLRKQLAANHDVKVSVNDVIIRCVSLALRDVPEVNGTYDPKTDSVKLQDSIDVSVAVATPGGLITPIVPHTDKLGLSEITEKVRDLAGRAREGKLSPEEYQGGTFCVSNLGMFGIDEFSAVINPPQAAIMAVGGGTRRIVATPYIDGAVEQPKPSIKTIMTARLSADRRVIDEATAALFMSAFKRYISKPELLLL</sequence>
<dbReference type="GO" id="GO:0005739">
    <property type="term" value="C:mitochondrion"/>
    <property type="evidence" value="ECO:0007669"/>
    <property type="project" value="TreeGrafter"/>
</dbReference>
<evidence type="ECO:0000256" key="1">
    <source>
        <dbReference type="ARBA" id="ARBA00022823"/>
    </source>
</evidence>
<dbReference type="InterPro" id="IPR001078">
    <property type="entry name" value="2-oxoacid_DH_actylTfrase"/>
</dbReference>
<evidence type="ECO:0000313" key="7">
    <source>
        <dbReference type="EMBL" id="KAG7357230.1"/>
    </source>
</evidence>
<dbReference type="PANTHER" id="PTHR23151:SF90">
    <property type="entry name" value="DIHYDROLIPOYLLYSINE-RESIDUE ACETYLTRANSFERASE COMPONENT OF PYRUVATE DEHYDROGENASE COMPLEX, MITOCHONDRIAL-RELATED"/>
    <property type="match status" value="1"/>
</dbReference>
<keyword evidence="3 7" id="KW-0808">Transferase</keyword>
<dbReference type="EC" id="2.3.1.-" evidence="3"/>
<reference evidence="7" key="2">
    <citation type="submission" date="2021-04" db="EMBL/GenBank/DDBJ databases">
        <authorList>
            <person name="Podell S."/>
        </authorList>
    </citation>
    <scope>NUCLEOTIDE SEQUENCE</scope>
    <source>
        <strain evidence="7">Hildebrandi</strain>
    </source>
</reference>
<proteinExistence type="inferred from homology"/>
<comment type="similarity">
    <text evidence="3">Belongs to the 2-oxoacid dehydrogenase family.</text>
</comment>
<protein>
    <recommendedName>
        <fullName evidence="3">Dihydrolipoamide acetyltransferase component of pyruvate dehydrogenase complex</fullName>
        <ecNumber evidence="3">2.3.1.-</ecNumber>
    </recommendedName>
</protein>
<keyword evidence="3" id="KW-0012">Acyltransferase</keyword>
<dbReference type="InterPro" id="IPR004167">
    <property type="entry name" value="PSBD"/>
</dbReference>
<dbReference type="Proteomes" id="UP000693970">
    <property type="component" value="Unassembled WGS sequence"/>
</dbReference>
<dbReference type="InterPro" id="IPR045257">
    <property type="entry name" value="E2/Pdx1"/>
</dbReference>
<keyword evidence="2" id="KW-0809">Transit peptide</keyword>
<comment type="caution">
    <text evidence="7">The sequence shown here is derived from an EMBL/GenBank/DDBJ whole genome shotgun (WGS) entry which is preliminary data.</text>
</comment>
<dbReference type="InterPro" id="IPR000089">
    <property type="entry name" value="Biotin_lipoyl"/>
</dbReference>
<dbReference type="GO" id="GO:0045254">
    <property type="term" value="C:pyruvate dehydrogenase complex"/>
    <property type="evidence" value="ECO:0007669"/>
    <property type="project" value="InterPro"/>
</dbReference>
<keyword evidence="1 3" id="KW-0450">Lipoyl</keyword>
<dbReference type="PROSITE" id="PS51826">
    <property type="entry name" value="PSBD"/>
    <property type="match status" value="1"/>
</dbReference>
<evidence type="ECO:0000259" key="5">
    <source>
        <dbReference type="PROSITE" id="PS50968"/>
    </source>
</evidence>
<dbReference type="GO" id="GO:0006086">
    <property type="term" value="P:pyruvate decarboxylation to acetyl-CoA"/>
    <property type="evidence" value="ECO:0007669"/>
    <property type="project" value="InterPro"/>
</dbReference>
<dbReference type="InterPro" id="IPR003016">
    <property type="entry name" value="2-oxoA_DH_lipoyl-BS"/>
</dbReference>
<evidence type="ECO:0000256" key="2">
    <source>
        <dbReference type="ARBA" id="ARBA00022946"/>
    </source>
</evidence>
<evidence type="ECO:0000256" key="3">
    <source>
        <dbReference type="RuleBase" id="RU003423"/>
    </source>
</evidence>
<evidence type="ECO:0000313" key="8">
    <source>
        <dbReference type="Proteomes" id="UP000693970"/>
    </source>
</evidence>
<dbReference type="FunFam" id="2.40.50.100:FF:000010">
    <property type="entry name" value="Acetyltransferase component of pyruvate dehydrogenase complex"/>
    <property type="match status" value="1"/>
</dbReference>
<dbReference type="PROSITE" id="PS50968">
    <property type="entry name" value="BIOTINYL_LIPOYL"/>
    <property type="match status" value="1"/>
</dbReference>
<feature type="region of interest" description="Disordered" evidence="4">
    <location>
        <begin position="188"/>
        <end position="219"/>
    </location>
</feature>
<name>A0A9K3L7L6_9STRA</name>
<dbReference type="PANTHER" id="PTHR23151">
    <property type="entry name" value="DIHYDROLIPOAMIDE ACETYL/SUCCINYL-TRANSFERASE-RELATED"/>
    <property type="match status" value="1"/>
</dbReference>
<dbReference type="Pfam" id="PF00198">
    <property type="entry name" value="2-oxoacid_dh"/>
    <property type="match status" value="1"/>
</dbReference>
<gene>
    <name evidence="7" type="ORF">IV203_001918</name>
</gene>
<dbReference type="Pfam" id="PF00364">
    <property type="entry name" value="Biotin_lipoyl"/>
    <property type="match status" value="1"/>
</dbReference>
<evidence type="ECO:0000256" key="4">
    <source>
        <dbReference type="SAM" id="MobiDB-lite"/>
    </source>
</evidence>
<comment type="cofactor">
    <cofactor evidence="3">
        <name>(R)-lipoate</name>
        <dbReference type="ChEBI" id="CHEBI:83088"/>
    </cofactor>
</comment>
<dbReference type="AlphaFoldDB" id="A0A9K3L7L6"/>
<feature type="domain" description="Peripheral subunit-binding (PSBD)" evidence="6">
    <location>
        <begin position="224"/>
        <end position="261"/>
    </location>
</feature>